<evidence type="ECO:0000313" key="1">
    <source>
        <dbReference type="EMBL" id="REI39326.1"/>
    </source>
</evidence>
<accession>A0ABX9KDH4</accession>
<dbReference type="EMBL" id="QUAJ01000051">
    <property type="protein sequence ID" value="REI39326.1"/>
    <property type="molecule type" value="Genomic_DNA"/>
</dbReference>
<reference evidence="1 2" key="1">
    <citation type="submission" date="2018-08" db="EMBL/GenBank/DDBJ databases">
        <title>Draft genome sequence of Psychrilyobacter sp. strain SD5 isolated from Black Sea water.</title>
        <authorList>
            <person name="Yadav S."/>
            <person name="Villanueva L."/>
            <person name="Damste J.S.S."/>
        </authorList>
    </citation>
    <scope>NUCLEOTIDE SEQUENCE [LARGE SCALE GENOMIC DNA]</scope>
    <source>
        <strain evidence="1 2">SD5</strain>
    </source>
</reference>
<proteinExistence type="predicted"/>
<name>A0ABX9KDH4_9FUSO</name>
<protein>
    <submittedName>
        <fullName evidence="1">Uncharacterized protein</fullName>
    </submittedName>
</protein>
<organism evidence="1 2">
    <name type="scientific">Psychrilyobacter piezotolerans</name>
    <dbReference type="NCBI Taxonomy" id="2293438"/>
    <lineage>
        <taxon>Bacteria</taxon>
        <taxon>Fusobacteriati</taxon>
        <taxon>Fusobacteriota</taxon>
        <taxon>Fusobacteriia</taxon>
        <taxon>Fusobacteriales</taxon>
        <taxon>Fusobacteriaceae</taxon>
        <taxon>Psychrilyobacter</taxon>
    </lineage>
</organism>
<dbReference type="RefSeq" id="WP_114643717.1">
    <property type="nucleotide sequence ID" value="NZ_JAACIO010000048.1"/>
</dbReference>
<gene>
    <name evidence="1" type="ORF">DYH56_15235</name>
</gene>
<evidence type="ECO:0000313" key="2">
    <source>
        <dbReference type="Proteomes" id="UP000263486"/>
    </source>
</evidence>
<comment type="caution">
    <text evidence="1">The sequence shown here is derived from an EMBL/GenBank/DDBJ whole genome shotgun (WGS) entry which is preliminary data.</text>
</comment>
<dbReference type="Proteomes" id="UP000263486">
    <property type="component" value="Unassembled WGS sequence"/>
</dbReference>
<keyword evidence="2" id="KW-1185">Reference proteome</keyword>
<sequence>MYTDKKFNDLLVGQYSQLSQDIWAFLKTRESLIKMETATYLKKPAVTALQKDLINNFPLKNHVKLNRFKQLIGAMVRDILSDHGYVIQQHEITVNPSDLFVKATRYKKSAG</sequence>